<dbReference type="EMBL" id="AVPJ01000006">
    <property type="protein sequence ID" value="KGN32698.1"/>
    <property type="molecule type" value="Genomic_DNA"/>
</dbReference>
<accession>A0A0A0J657</accession>
<name>A0A0A0J657_9MICO</name>
<keyword evidence="1" id="KW-0732">Signal</keyword>
<proteinExistence type="predicted"/>
<dbReference type="eggNOG" id="ENOG5032QYN">
    <property type="taxonomic scope" value="Bacteria"/>
</dbReference>
<evidence type="ECO:0000256" key="1">
    <source>
        <dbReference type="SAM" id="SignalP"/>
    </source>
</evidence>
<feature type="signal peptide" evidence="1">
    <location>
        <begin position="1"/>
        <end position="17"/>
    </location>
</feature>
<keyword evidence="3" id="KW-1185">Reference proteome</keyword>
<evidence type="ECO:0000313" key="3">
    <source>
        <dbReference type="Proteomes" id="UP000030002"/>
    </source>
</evidence>
<feature type="chain" id="PRO_5038530139" evidence="1">
    <location>
        <begin position="18"/>
        <end position="379"/>
    </location>
</feature>
<protein>
    <submittedName>
        <fullName evidence="2">Uncharacterized protein</fullName>
    </submittedName>
</protein>
<comment type="caution">
    <text evidence="2">The sequence shown here is derived from an EMBL/GenBank/DDBJ whole genome shotgun (WGS) entry which is preliminary data.</text>
</comment>
<dbReference type="PROSITE" id="PS51257">
    <property type="entry name" value="PROKAR_LIPOPROTEIN"/>
    <property type="match status" value="1"/>
</dbReference>
<dbReference type="OrthoDB" id="3731377at2"/>
<gene>
    <name evidence="2" type="ORF">N802_17280</name>
</gene>
<organism evidence="2 3">
    <name type="scientific">Knoellia sinensis KCTC 19936</name>
    <dbReference type="NCBI Taxonomy" id="1385520"/>
    <lineage>
        <taxon>Bacteria</taxon>
        <taxon>Bacillati</taxon>
        <taxon>Actinomycetota</taxon>
        <taxon>Actinomycetes</taxon>
        <taxon>Micrococcales</taxon>
        <taxon>Intrasporangiaceae</taxon>
        <taxon>Knoellia</taxon>
    </lineage>
</organism>
<reference evidence="2 3" key="1">
    <citation type="submission" date="2013-08" db="EMBL/GenBank/DDBJ databases">
        <title>The genome sequence of Knoellia sinensis.</title>
        <authorList>
            <person name="Zhu W."/>
            <person name="Wang G."/>
        </authorList>
    </citation>
    <scope>NUCLEOTIDE SEQUENCE [LARGE SCALE GENOMIC DNA]</scope>
    <source>
        <strain evidence="2 3">KCTC 19936</strain>
    </source>
</reference>
<dbReference type="STRING" id="1385520.N802_17280"/>
<dbReference type="RefSeq" id="WP_035915463.1">
    <property type="nucleotide sequence ID" value="NZ_AVPJ01000006.1"/>
</dbReference>
<dbReference type="AlphaFoldDB" id="A0A0A0J657"/>
<evidence type="ECO:0000313" key="2">
    <source>
        <dbReference type="EMBL" id="KGN32698.1"/>
    </source>
</evidence>
<dbReference type="Proteomes" id="UP000030002">
    <property type="component" value="Unassembled WGS sequence"/>
</dbReference>
<sequence>MILRSATVALVVTSALAISGCTSPDPASPSPTERTITWERVALPEGVSAVTLASTPEDVIVGAVGAGRTRPRLLKGPDPESLTQIPLSPGSPYAYEARWFQIATHEDRIDAIGGARGGAHGNYRWSTWTGSGASVAEQEQPFGVFGSYGAGDLAGVAYAGGSPVILGAWQSESTGQDIATWSRSGDRWARLPSTGTPLGSTADELLSATAIASHGTGLVLTGSVTHLDPGAVTVSPAVWLSPGPTGPWTRVDLPRTGGAGTSEVHAATCHTECLLTGVTDGRLSVWQAGGESPGELSGIPAVRVDENARVLAPVGPAGSEILVVPQDRSSAVLFRDGDAWQRGRGPTGMPVSAVAHGDELWVVTTDDAGAGTLWRARVA</sequence>